<name>A0ABS3AXE3_9XANT</name>
<dbReference type="RefSeq" id="WP_191826492.1">
    <property type="nucleotide sequence ID" value="NZ_JACSQX010000012.1"/>
</dbReference>
<gene>
    <name evidence="2" type="ORF">JR064_00430</name>
</gene>
<protein>
    <submittedName>
        <fullName evidence="2">Uncharacterized protein</fullName>
    </submittedName>
</protein>
<feature type="compositionally biased region" description="Polar residues" evidence="1">
    <location>
        <begin position="475"/>
        <end position="487"/>
    </location>
</feature>
<evidence type="ECO:0000313" key="3">
    <source>
        <dbReference type="Proteomes" id="UP000695802"/>
    </source>
</evidence>
<organism evidence="2 3">
    <name type="scientific">Xanthomonas bonasiae</name>
    <dbReference type="NCBI Taxonomy" id="2810351"/>
    <lineage>
        <taxon>Bacteria</taxon>
        <taxon>Pseudomonadati</taxon>
        <taxon>Pseudomonadota</taxon>
        <taxon>Gammaproteobacteria</taxon>
        <taxon>Lysobacterales</taxon>
        <taxon>Lysobacteraceae</taxon>
        <taxon>Xanthomonas</taxon>
    </lineage>
</organism>
<keyword evidence="3" id="KW-1185">Reference proteome</keyword>
<proteinExistence type="predicted"/>
<evidence type="ECO:0000256" key="1">
    <source>
        <dbReference type="SAM" id="MobiDB-lite"/>
    </source>
</evidence>
<feature type="region of interest" description="Disordered" evidence="1">
    <location>
        <begin position="473"/>
        <end position="493"/>
    </location>
</feature>
<comment type="caution">
    <text evidence="2">The sequence shown here is derived from an EMBL/GenBank/DDBJ whole genome shotgun (WGS) entry which is preliminary data.</text>
</comment>
<evidence type="ECO:0000313" key="2">
    <source>
        <dbReference type="EMBL" id="MBN6100631.1"/>
    </source>
</evidence>
<dbReference type="EMBL" id="JAFIWB010000001">
    <property type="protein sequence ID" value="MBN6100631.1"/>
    <property type="molecule type" value="Genomic_DNA"/>
</dbReference>
<dbReference type="Proteomes" id="UP000695802">
    <property type="component" value="Unassembled WGS sequence"/>
</dbReference>
<accession>A0ABS3AXE3</accession>
<sequence>MPLVTPDVMLNSVMGKVYNVLTNGDDTVPKSEDNFFSWATPGIPLQPEDVRFMKQGLTGVVRKAALDEQRTTQPDGTVTTPEFTPAQLEAMKGSDAVQLQKQAEDFARLVDFVPDLAATVNNQFSALSVMNNEGTLSERYEYILRMSQVMHNELPDDIKKKIEKFRGLLQTTVTKKNLIDDSETQVTEPSPLVKAYNEKMVDYMSAALEYNNQRIDALAAADQRAVQNWAINANILRNKVKAAMSDWVSNGYKNDYEQIAAFIDQVMQRDMALLKQQYRDDLEKARLTGLNSGSDFFYSSVVPGNFMDNAGWTDFGFSSSDYNSSSNSSYAMRRSTTSAGGGFLGIFGGGGKVSNASGESQSHVQFDSEHFSMKFSIAQMPIVRPWFKTAFLMSKSWRMDQNNPEAKGQFASDGATPAKGLLPAYPTSLILVRNLSLCFAKASGFSDMAESWQRSSASGGGVFSFGPFHLGGSHGRSSASGERSSQAHYDRESQTMTVDGTQIIGFKCHVFPKSPDPLPSITDWI</sequence>
<reference evidence="2 3" key="1">
    <citation type="submission" date="2021-02" db="EMBL/GenBank/DDBJ databases">
        <title>Taxonomically Unique Crown Gall-Associated Xanthomonas Stains Have Deficiency in Virulence Repertories.</title>
        <authorList>
            <person name="Mafakheri H."/>
            <person name="Taghavi S.M."/>
            <person name="Dimkic I."/>
            <person name="Nemanja K."/>
            <person name="Osdaghi E."/>
        </authorList>
    </citation>
    <scope>NUCLEOTIDE SEQUENCE [LARGE SCALE GENOMIC DNA]</scope>
    <source>
        <strain evidence="2 3">FX4</strain>
    </source>
</reference>